<feature type="domain" description="HTH cro/C1-type" evidence="2">
    <location>
        <begin position="84"/>
        <end position="107"/>
    </location>
</feature>
<dbReference type="RefSeq" id="WP_071655674.1">
    <property type="nucleotide sequence ID" value="NZ_MLCF01000025.1"/>
</dbReference>
<evidence type="ECO:0000259" key="2">
    <source>
        <dbReference type="PROSITE" id="PS50943"/>
    </source>
</evidence>
<evidence type="ECO:0000313" key="3">
    <source>
        <dbReference type="EMBL" id="OIV38265.1"/>
    </source>
</evidence>
<dbReference type="AlphaFoldDB" id="A0A1J7BXP2"/>
<reference evidence="3 4" key="1">
    <citation type="submission" date="2016-10" db="EMBL/GenBank/DDBJ databases">
        <title>Genome sequence of Streptomyces gilvigriseus MUSC 26.</title>
        <authorList>
            <person name="Lee L.-H."/>
            <person name="Ser H.-L."/>
        </authorList>
    </citation>
    <scope>NUCLEOTIDE SEQUENCE [LARGE SCALE GENOMIC DNA]</scope>
    <source>
        <strain evidence="3 4">MUSC 26</strain>
    </source>
</reference>
<organism evidence="3 4">
    <name type="scientific">Mangrovactinospora gilvigrisea</name>
    <dbReference type="NCBI Taxonomy" id="1428644"/>
    <lineage>
        <taxon>Bacteria</taxon>
        <taxon>Bacillati</taxon>
        <taxon>Actinomycetota</taxon>
        <taxon>Actinomycetes</taxon>
        <taxon>Kitasatosporales</taxon>
        <taxon>Streptomycetaceae</taxon>
        <taxon>Mangrovactinospora</taxon>
    </lineage>
</organism>
<protein>
    <recommendedName>
        <fullName evidence="2">HTH cro/C1-type domain-containing protein</fullName>
    </recommendedName>
</protein>
<evidence type="ECO:0000313" key="4">
    <source>
        <dbReference type="Proteomes" id="UP000243342"/>
    </source>
</evidence>
<accession>A0A1J7BXP2</accession>
<feature type="region of interest" description="Disordered" evidence="1">
    <location>
        <begin position="115"/>
        <end position="161"/>
    </location>
</feature>
<dbReference type="OrthoDB" id="4498779at2"/>
<dbReference type="PROSITE" id="PS50943">
    <property type="entry name" value="HTH_CROC1"/>
    <property type="match status" value="1"/>
</dbReference>
<evidence type="ECO:0000256" key="1">
    <source>
        <dbReference type="SAM" id="MobiDB-lite"/>
    </source>
</evidence>
<comment type="caution">
    <text evidence="3">The sequence shown here is derived from an EMBL/GenBank/DDBJ whole genome shotgun (WGS) entry which is preliminary data.</text>
</comment>
<gene>
    <name evidence="3" type="ORF">BIV57_06200</name>
</gene>
<feature type="region of interest" description="Disordered" evidence="1">
    <location>
        <begin position="219"/>
        <end position="238"/>
    </location>
</feature>
<sequence length="572" mass="62327">MAGRPRSLKQAQLLLTAEMRARGRTWVEIAEEFRRRFRVNARVAFRQAHGWSQRQAAEQWTSNWPDDPKTFKNFSYWEMWPSPTGHAPSLDVLDRLAQLYECAVADLLADASDYGGRDRSESRGAGSAAAGPAQVPQQPAPGAPRGGGAERPEPSPVAALLRSDGPELVGWARRLRGVDFRELTRAVVAEAQRVDPTADRRALLFRLSNAFAVAAAAPTFEGPDPDERRRPSRPAVLPVPSRLRPARLDPATLAHTEQVLRNFRRQSDLLGPRSALQAALGQRTVLASMVREAPPHLRPRALSVYADVTQLIGWLMYDLGDQPAAVHYYDDAREAAHDAGNDELVSYVLCTGAQLSLSRGRPRLGADQAEAAQHWAARTSSPHARAYAADVAARMHAAIGDEAKARAALDAERAHLADARRLTAAAAPGAPPGTGTGAGAVPSQPVAGWWYFYDESFYWGTEAEVALQLDQPVDAWDAASSALRLIDRSNLHDHAMTLGFHAESLLGQGEVEQACGVLGEIARLAGINNSARIVGSLGRLLRRLEPWRRLPAVRELEERVALHRDVGPRAVP</sequence>
<dbReference type="Proteomes" id="UP000243342">
    <property type="component" value="Unassembled WGS sequence"/>
</dbReference>
<feature type="compositionally biased region" description="Low complexity" evidence="1">
    <location>
        <begin position="123"/>
        <end position="137"/>
    </location>
</feature>
<dbReference type="EMBL" id="MLCF01000025">
    <property type="protein sequence ID" value="OIV38265.1"/>
    <property type="molecule type" value="Genomic_DNA"/>
</dbReference>
<dbReference type="InterPro" id="IPR001387">
    <property type="entry name" value="Cro/C1-type_HTH"/>
</dbReference>
<keyword evidence="4" id="KW-1185">Reference proteome</keyword>
<name>A0A1J7BXP2_9ACTN</name>
<dbReference type="STRING" id="1428644.BIV57_06200"/>
<proteinExistence type="predicted"/>